<protein>
    <submittedName>
        <fullName evidence="2">Pimeloyl-ACP methyl ester carboxylesterase</fullName>
    </submittedName>
</protein>
<evidence type="ECO:0000313" key="2">
    <source>
        <dbReference type="EMBL" id="PZX55567.1"/>
    </source>
</evidence>
<accession>A0A2W7RJ29</accession>
<dbReference type="PANTHER" id="PTHR43798">
    <property type="entry name" value="MONOACYLGLYCEROL LIPASE"/>
    <property type="match status" value="1"/>
</dbReference>
<dbReference type="Pfam" id="PF00561">
    <property type="entry name" value="Abhydrolase_1"/>
    <property type="match status" value="1"/>
</dbReference>
<sequence length="336" mass="37676">MKKENIPNILGKLNCSLVPKSYAMRTFMLLTFLVLQMGCVNKYEKYKKVPEYITGATGLNAAYYKAYDETLKLWDVSYEELYIPTTNGTAHVIVSGPRNSEPLVLLHGMNASSTMWYPNIESLSKDHLVFAVDFILEPGKSHLSNDIESVEEVIGWYKEVLTALELDSYHLIGASRGGWLAMKLALSNQEKIKSLVLLSPAQTFTWIKPSMDLFKNIATLFSSKEKQIAQSLESMSSDVANISDVYLNQYKLGLEQDSENKFITSMKPFSDEELKSLQMPVLVLIGDEDVINEEGTVDKANMLAKGEGKIIENAGHFLSIDQAETVNKKMDAFLNQ</sequence>
<reference evidence="2 3" key="1">
    <citation type="submission" date="2018-06" db="EMBL/GenBank/DDBJ databases">
        <title>Genomic Encyclopedia of Archaeal and Bacterial Type Strains, Phase II (KMG-II): from individual species to whole genera.</title>
        <authorList>
            <person name="Goeker M."/>
        </authorList>
    </citation>
    <scope>NUCLEOTIDE SEQUENCE [LARGE SCALE GENOMIC DNA]</scope>
    <source>
        <strain evidence="2 3">DSM 19830</strain>
    </source>
</reference>
<dbReference type="Gene3D" id="3.40.50.1820">
    <property type="entry name" value="alpha/beta hydrolase"/>
    <property type="match status" value="1"/>
</dbReference>
<dbReference type="RefSeq" id="WP_211318375.1">
    <property type="nucleotide sequence ID" value="NZ_QKZT01000003.1"/>
</dbReference>
<comment type="caution">
    <text evidence="2">The sequence shown here is derived from an EMBL/GenBank/DDBJ whole genome shotgun (WGS) entry which is preliminary data.</text>
</comment>
<dbReference type="InterPro" id="IPR050266">
    <property type="entry name" value="AB_hydrolase_sf"/>
</dbReference>
<evidence type="ECO:0000313" key="3">
    <source>
        <dbReference type="Proteomes" id="UP000248882"/>
    </source>
</evidence>
<dbReference type="InterPro" id="IPR000073">
    <property type="entry name" value="AB_hydrolase_1"/>
</dbReference>
<feature type="domain" description="AB hydrolase-1" evidence="1">
    <location>
        <begin position="102"/>
        <end position="210"/>
    </location>
</feature>
<proteinExistence type="predicted"/>
<evidence type="ECO:0000259" key="1">
    <source>
        <dbReference type="Pfam" id="PF00561"/>
    </source>
</evidence>
<dbReference type="EMBL" id="QKZT01000003">
    <property type="protein sequence ID" value="PZX55567.1"/>
    <property type="molecule type" value="Genomic_DNA"/>
</dbReference>
<keyword evidence="3" id="KW-1185">Reference proteome</keyword>
<organism evidence="2 3">
    <name type="scientific">Algoriphagus chordae</name>
    <dbReference type="NCBI Taxonomy" id="237019"/>
    <lineage>
        <taxon>Bacteria</taxon>
        <taxon>Pseudomonadati</taxon>
        <taxon>Bacteroidota</taxon>
        <taxon>Cytophagia</taxon>
        <taxon>Cytophagales</taxon>
        <taxon>Cyclobacteriaceae</taxon>
        <taxon>Algoriphagus</taxon>
    </lineage>
</organism>
<dbReference type="SUPFAM" id="SSF53474">
    <property type="entry name" value="alpha/beta-Hydrolases"/>
    <property type="match status" value="1"/>
</dbReference>
<gene>
    <name evidence="2" type="ORF">LV85_00792</name>
</gene>
<dbReference type="Proteomes" id="UP000248882">
    <property type="component" value="Unassembled WGS sequence"/>
</dbReference>
<dbReference type="AlphaFoldDB" id="A0A2W7RJ29"/>
<name>A0A2W7RJ29_9BACT</name>
<dbReference type="InterPro" id="IPR029058">
    <property type="entry name" value="AB_hydrolase_fold"/>
</dbReference>